<dbReference type="Gene3D" id="1.10.10.10">
    <property type="entry name" value="Winged helix-like DNA-binding domain superfamily/Winged helix DNA-binding domain"/>
    <property type="match status" value="1"/>
</dbReference>
<reference evidence="6 7" key="1">
    <citation type="journal article" date="2015" name="Genome Announc.">
        <title>Expanding the biotechnology potential of lactobacilli through comparative genomics of 213 strains and associated genera.</title>
        <authorList>
            <person name="Sun Z."/>
            <person name="Harris H.M."/>
            <person name="McCann A."/>
            <person name="Guo C."/>
            <person name="Argimon S."/>
            <person name="Zhang W."/>
            <person name="Yang X."/>
            <person name="Jeffery I.B."/>
            <person name="Cooney J.C."/>
            <person name="Kagawa T.F."/>
            <person name="Liu W."/>
            <person name="Song Y."/>
            <person name="Salvetti E."/>
            <person name="Wrobel A."/>
            <person name="Rasinkangas P."/>
            <person name="Parkhill J."/>
            <person name="Rea M.C."/>
            <person name="O'Sullivan O."/>
            <person name="Ritari J."/>
            <person name="Douillard F.P."/>
            <person name="Paul Ross R."/>
            <person name="Yang R."/>
            <person name="Briner A.E."/>
            <person name="Felis G.E."/>
            <person name="de Vos W.M."/>
            <person name="Barrangou R."/>
            <person name="Klaenhammer T.R."/>
            <person name="Caufield P.W."/>
            <person name="Cui Y."/>
            <person name="Zhang H."/>
            <person name="O'Toole P.W."/>
        </authorList>
    </citation>
    <scope>NUCLEOTIDE SEQUENCE [LARGE SCALE GENOMIC DNA]</scope>
    <source>
        <strain evidence="6 7">DSM 20505</strain>
    </source>
</reference>
<dbReference type="InterPro" id="IPR047640">
    <property type="entry name" value="RpiR-like"/>
</dbReference>
<evidence type="ECO:0000256" key="3">
    <source>
        <dbReference type="ARBA" id="ARBA00023163"/>
    </source>
</evidence>
<dbReference type="InterPro" id="IPR000281">
    <property type="entry name" value="HTH_RpiR"/>
</dbReference>
<dbReference type="PROSITE" id="PS51071">
    <property type="entry name" value="HTH_RPIR"/>
    <property type="match status" value="1"/>
</dbReference>
<keyword evidence="1" id="KW-0805">Transcription regulation</keyword>
<dbReference type="PROSITE" id="PS51464">
    <property type="entry name" value="SIS"/>
    <property type="match status" value="1"/>
</dbReference>
<feature type="domain" description="HTH rpiR-type" evidence="4">
    <location>
        <begin position="1"/>
        <end position="76"/>
    </location>
</feature>
<dbReference type="InterPro" id="IPR001347">
    <property type="entry name" value="SIS_dom"/>
</dbReference>
<dbReference type="InterPro" id="IPR036388">
    <property type="entry name" value="WH-like_DNA-bd_sf"/>
</dbReference>
<dbReference type="PANTHER" id="PTHR30514:SF10">
    <property type="entry name" value="MURR_RPIR FAMILY TRANSCRIPTIONAL REGULATOR"/>
    <property type="match status" value="1"/>
</dbReference>
<dbReference type="OrthoDB" id="3684496at2"/>
<dbReference type="Pfam" id="PF01418">
    <property type="entry name" value="HTH_6"/>
    <property type="match status" value="1"/>
</dbReference>
<dbReference type="PANTHER" id="PTHR30514">
    <property type="entry name" value="GLUCOKINASE"/>
    <property type="match status" value="1"/>
</dbReference>
<feature type="domain" description="SIS" evidence="5">
    <location>
        <begin position="125"/>
        <end position="263"/>
    </location>
</feature>
<dbReference type="Proteomes" id="UP000051679">
    <property type="component" value="Unassembled WGS sequence"/>
</dbReference>
<dbReference type="SUPFAM" id="SSF53697">
    <property type="entry name" value="SIS domain"/>
    <property type="match status" value="1"/>
</dbReference>
<dbReference type="EMBL" id="AYYO01000037">
    <property type="protein sequence ID" value="KRM55023.1"/>
    <property type="molecule type" value="Genomic_DNA"/>
</dbReference>
<evidence type="ECO:0000259" key="4">
    <source>
        <dbReference type="PROSITE" id="PS51071"/>
    </source>
</evidence>
<protein>
    <recommendedName>
        <fullName evidence="8">Transcriptional regulator</fullName>
    </recommendedName>
</protein>
<dbReference type="GO" id="GO:0003677">
    <property type="term" value="F:DNA binding"/>
    <property type="evidence" value="ECO:0007669"/>
    <property type="project" value="UniProtKB-KW"/>
</dbReference>
<evidence type="ECO:0008006" key="8">
    <source>
        <dbReference type="Google" id="ProtNLM"/>
    </source>
</evidence>
<name>A0A0R1ZKI0_9LACO</name>
<organism evidence="6 7">
    <name type="scientific">Lacticaseibacillus sharpeae JCM 1186 = DSM 20505</name>
    <dbReference type="NCBI Taxonomy" id="1291052"/>
    <lineage>
        <taxon>Bacteria</taxon>
        <taxon>Bacillati</taxon>
        <taxon>Bacillota</taxon>
        <taxon>Bacilli</taxon>
        <taxon>Lactobacillales</taxon>
        <taxon>Lactobacillaceae</taxon>
        <taxon>Lacticaseibacillus</taxon>
    </lineage>
</organism>
<evidence type="ECO:0000313" key="6">
    <source>
        <dbReference type="EMBL" id="KRM55023.1"/>
    </source>
</evidence>
<dbReference type="GO" id="GO:1901135">
    <property type="term" value="P:carbohydrate derivative metabolic process"/>
    <property type="evidence" value="ECO:0007669"/>
    <property type="project" value="InterPro"/>
</dbReference>
<gene>
    <name evidence="6" type="ORF">FC18_GL001730</name>
</gene>
<proteinExistence type="predicted"/>
<evidence type="ECO:0000313" key="7">
    <source>
        <dbReference type="Proteomes" id="UP000051679"/>
    </source>
</evidence>
<keyword evidence="2" id="KW-0238">DNA-binding</keyword>
<dbReference type="GO" id="GO:0003700">
    <property type="term" value="F:DNA-binding transcription factor activity"/>
    <property type="evidence" value="ECO:0007669"/>
    <property type="project" value="InterPro"/>
</dbReference>
<dbReference type="InterPro" id="IPR035472">
    <property type="entry name" value="RpiR-like_SIS"/>
</dbReference>
<dbReference type="PATRIC" id="fig|1291052.5.peg.1769"/>
<keyword evidence="7" id="KW-1185">Reference proteome</keyword>
<sequence>MLLTDKLQQTDNFTDNEQRIATYIAGNMDAVATMAIQELAAATYTSHSAIVRFAKTLGYSGYRELRQAVVEAVHQNVAALTDVDANFPFRPGDSAMDIASNMAELTIAAVRRAVLQLNEDALHTAAERINNAHRLFLFSIGDSQIRARSFQTKLTKINKFAVIGEEYGDMMWTAANLGQDDLAIFLSYAGMVPQHTRILKFLHQRNIPTLLITGNPESDQVQYATQTIAITQSEQERIKIGTFASQASFEYILDTLFTIVYAKSYQHNLAQLKTNYTELFQS</sequence>
<dbReference type="Gene3D" id="3.40.50.10490">
    <property type="entry name" value="Glucose-6-phosphate isomerase like protein, domain 1"/>
    <property type="match status" value="1"/>
</dbReference>
<evidence type="ECO:0000256" key="1">
    <source>
        <dbReference type="ARBA" id="ARBA00023015"/>
    </source>
</evidence>
<dbReference type="Pfam" id="PF01380">
    <property type="entry name" value="SIS"/>
    <property type="match status" value="1"/>
</dbReference>
<dbReference type="SUPFAM" id="SSF46689">
    <property type="entry name" value="Homeodomain-like"/>
    <property type="match status" value="1"/>
</dbReference>
<comment type="caution">
    <text evidence="6">The sequence shown here is derived from an EMBL/GenBank/DDBJ whole genome shotgun (WGS) entry which is preliminary data.</text>
</comment>
<evidence type="ECO:0000259" key="5">
    <source>
        <dbReference type="PROSITE" id="PS51464"/>
    </source>
</evidence>
<accession>A0A0R1ZKI0</accession>
<dbReference type="CDD" id="cd05013">
    <property type="entry name" value="SIS_RpiR"/>
    <property type="match status" value="1"/>
</dbReference>
<evidence type="ECO:0000256" key="2">
    <source>
        <dbReference type="ARBA" id="ARBA00023125"/>
    </source>
</evidence>
<keyword evidence="3" id="KW-0804">Transcription</keyword>
<dbReference type="RefSeq" id="WP_056975948.1">
    <property type="nucleotide sequence ID" value="NZ_AYYO01000037.1"/>
</dbReference>
<dbReference type="GO" id="GO:0097367">
    <property type="term" value="F:carbohydrate derivative binding"/>
    <property type="evidence" value="ECO:0007669"/>
    <property type="project" value="InterPro"/>
</dbReference>
<dbReference type="InterPro" id="IPR009057">
    <property type="entry name" value="Homeodomain-like_sf"/>
</dbReference>
<dbReference type="AlphaFoldDB" id="A0A0R1ZKI0"/>
<dbReference type="InterPro" id="IPR046348">
    <property type="entry name" value="SIS_dom_sf"/>
</dbReference>
<dbReference type="STRING" id="1291052.FC18_GL001730"/>